<protein>
    <recommendedName>
        <fullName evidence="1">Ycf2 N-terminal domain-containing protein</fullName>
    </recommendedName>
</protein>
<sequence length="87" mass="10286">MHEYICMCLYALSGANQLATLHEVEDNYLVKHFRDEICGKKLCRIFYRNDLEDPKQKKIVFVSNNTMEMVNQHGLIQNMIQIQYSTN</sequence>
<dbReference type="AlphaFoldDB" id="A0A2K2B564"/>
<accession>A0A2K2B564</accession>
<organism evidence="2 3">
    <name type="scientific">Populus trichocarpa</name>
    <name type="common">Western balsam poplar</name>
    <name type="synonym">Populus balsamifera subsp. trichocarpa</name>
    <dbReference type="NCBI Taxonomy" id="3694"/>
    <lineage>
        <taxon>Eukaryota</taxon>
        <taxon>Viridiplantae</taxon>
        <taxon>Streptophyta</taxon>
        <taxon>Embryophyta</taxon>
        <taxon>Tracheophyta</taxon>
        <taxon>Spermatophyta</taxon>
        <taxon>Magnoliopsida</taxon>
        <taxon>eudicotyledons</taxon>
        <taxon>Gunneridae</taxon>
        <taxon>Pentapetalae</taxon>
        <taxon>rosids</taxon>
        <taxon>fabids</taxon>
        <taxon>Malpighiales</taxon>
        <taxon>Salicaceae</taxon>
        <taxon>Saliceae</taxon>
        <taxon>Populus</taxon>
    </lineage>
</organism>
<gene>
    <name evidence="2" type="ORF">POPTR_003G109600</name>
</gene>
<proteinExistence type="predicted"/>
<dbReference type="InterPro" id="IPR056777">
    <property type="entry name" value="Ycf2_N"/>
</dbReference>
<name>A0A2K2B564_POPTR</name>
<keyword evidence="3" id="KW-1185">Reference proteome</keyword>
<dbReference type="Proteomes" id="UP000006729">
    <property type="component" value="Chromosome 3"/>
</dbReference>
<dbReference type="InParanoid" id="A0A2K2B564"/>
<dbReference type="Pfam" id="PF05695">
    <property type="entry name" value="Ycf2"/>
    <property type="match status" value="1"/>
</dbReference>
<dbReference type="EMBL" id="CM009292">
    <property type="protein sequence ID" value="PNT44917.1"/>
    <property type="molecule type" value="Genomic_DNA"/>
</dbReference>
<feature type="domain" description="Ycf2 N-terminal" evidence="1">
    <location>
        <begin position="39"/>
        <end position="86"/>
    </location>
</feature>
<dbReference type="STRING" id="3694.A0A2K2B564"/>
<evidence type="ECO:0000259" key="1">
    <source>
        <dbReference type="Pfam" id="PF05695"/>
    </source>
</evidence>
<evidence type="ECO:0000313" key="2">
    <source>
        <dbReference type="EMBL" id="PNT44917.1"/>
    </source>
</evidence>
<evidence type="ECO:0000313" key="3">
    <source>
        <dbReference type="Proteomes" id="UP000006729"/>
    </source>
</evidence>
<reference evidence="2 3" key="1">
    <citation type="journal article" date="2006" name="Science">
        <title>The genome of black cottonwood, Populus trichocarpa (Torr. &amp; Gray).</title>
        <authorList>
            <person name="Tuskan G.A."/>
            <person name="Difazio S."/>
            <person name="Jansson S."/>
            <person name="Bohlmann J."/>
            <person name="Grigoriev I."/>
            <person name="Hellsten U."/>
            <person name="Putnam N."/>
            <person name="Ralph S."/>
            <person name="Rombauts S."/>
            <person name="Salamov A."/>
            <person name="Schein J."/>
            <person name="Sterck L."/>
            <person name="Aerts A."/>
            <person name="Bhalerao R.R."/>
            <person name="Bhalerao R.P."/>
            <person name="Blaudez D."/>
            <person name="Boerjan W."/>
            <person name="Brun A."/>
            <person name="Brunner A."/>
            <person name="Busov V."/>
            <person name="Campbell M."/>
            <person name="Carlson J."/>
            <person name="Chalot M."/>
            <person name="Chapman J."/>
            <person name="Chen G.L."/>
            <person name="Cooper D."/>
            <person name="Coutinho P.M."/>
            <person name="Couturier J."/>
            <person name="Covert S."/>
            <person name="Cronk Q."/>
            <person name="Cunningham R."/>
            <person name="Davis J."/>
            <person name="Degroeve S."/>
            <person name="Dejardin A."/>
            <person name="Depamphilis C."/>
            <person name="Detter J."/>
            <person name="Dirks B."/>
            <person name="Dubchak I."/>
            <person name="Duplessis S."/>
            <person name="Ehlting J."/>
            <person name="Ellis B."/>
            <person name="Gendler K."/>
            <person name="Goodstein D."/>
            <person name="Gribskov M."/>
            <person name="Grimwood J."/>
            <person name="Groover A."/>
            <person name="Gunter L."/>
            <person name="Hamberger B."/>
            <person name="Heinze B."/>
            <person name="Helariutta Y."/>
            <person name="Henrissat B."/>
            <person name="Holligan D."/>
            <person name="Holt R."/>
            <person name="Huang W."/>
            <person name="Islam-Faridi N."/>
            <person name="Jones S."/>
            <person name="Jones-Rhoades M."/>
            <person name="Jorgensen R."/>
            <person name="Joshi C."/>
            <person name="Kangasjarvi J."/>
            <person name="Karlsson J."/>
            <person name="Kelleher C."/>
            <person name="Kirkpatrick R."/>
            <person name="Kirst M."/>
            <person name="Kohler A."/>
            <person name="Kalluri U."/>
            <person name="Larimer F."/>
            <person name="Leebens-Mack J."/>
            <person name="Leple J.C."/>
            <person name="Locascio P."/>
            <person name="Lou Y."/>
            <person name="Lucas S."/>
            <person name="Martin F."/>
            <person name="Montanini B."/>
            <person name="Napoli C."/>
            <person name="Nelson D.R."/>
            <person name="Nelson C."/>
            <person name="Nieminen K."/>
            <person name="Nilsson O."/>
            <person name="Pereda V."/>
            <person name="Peter G."/>
            <person name="Philippe R."/>
            <person name="Pilate G."/>
            <person name="Poliakov A."/>
            <person name="Razumovskaya J."/>
            <person name="Richardson P."/>
            <person name="Rinaldi C."/>
            <person name="Ritland K."/>
            <person name="Rouze P."/>
            <person name="Ryaboy D."/>
            <person name="Schmutz J."/>
            <person name="Schrader J."/>
            <person name="Segerman B."/>
            <person name="Shin H."/>
            <person name="Siddiqui A."/>
            <person name="Sterky F."/>
            <person name="Terry A."/>
            <person name="Tsai C.J."/>
            <person name="Uberbacher E."/>
            <person name="Unneberg P."/>
            <person name="Vahala J."/>
            <person name="Wall K."/>
            <person name="Wessler S."/>
            <person name="Yang G."/>
            <person name="Yin T."/>
            <person name="Douglas C."/>
            <person name="Marra M."/>
            <person name="Sandberg G."/>
            <person name="Van de Peer Y."/>
            <person name="Rokhsar D."/>
        </authorList>
    </citation>
    <scope>NUCLEOTIDE SEQUENCE [LARGE SCALE GENOMIC DNA]</scope>
    <source>
        <strain evidence="3">cv. Nisqually</strain>
    </source>
</reference>